<dbReference type="EMBL" id="CP000492">
    <property type="protein sequence ID" value="ABL66417.1"/>
    <property type="molecule type" value="Genomic_DNA"/>
</dbReference>
<organism evidence="1 2">
    <name type="scientific">Chlorobium phaeobacteroides (strain DSM 266 / SMG 266 / 2430)</name>
    <dbReference type="NCBI Taxonomy" id="290317"/>
    <lineage>
        <taxon>Bacteria</taxon>
        <taxon>Pseudomonadati</taxon>
        <taxon>Chlorobiota</taxon>
        <taxon>Chlorobiia</taxon>
        <taxon>Chlorobiales</taxon>
        <taxon>Chlorobiaceae</taxon>
        <taxon>Chlorobium/Pelodictyon group</taxon>
        <taxon>Chlorobium</taxon>
    </lineage>
</organism>
<dbReference type="AlphaFoldDB" id="A1BJ40"/>
<evidence type="ECO:0000313" key="1">
    <source>
        <dbReference type="EMBL" id="ABL66417.1"/>
    </source>
</evidence>
<dbReference type="KEGG" id="cph:Cpha266_2429"/>
<gene>
    <name evidence="1" type="ordered locus">Cpha266_2429</name>
</gene>
<evidence type="ECO:0000313" key="2">
    <source>
        <dbReference type="Proteomes" id="UP000008701"/>
    </source>
</evidence>
<reference evidence="1 2" key="1">
    <citation type="submission" date="2006-12" db="EMBL/GenBank/DDBJ databases">
        <title>Complete sequence of Chlorobium phaeobacteroides DSM 266.</title>
        <authorList>
            <consortium name="US DOE Joint Genome Institute"/>
            <person name="Copeland A."/>
            <person name="Lucas S."/>
            <person name="Lapidus A."/>
            <person name="Barry K."/>
            <person name="Detter J.C."/>
            <person name="Glavina del Rio T."/>
            <person name="Hammon N."/>
            <person name="Israni S."/>
            <person name="Pitluck S."/>
            <person name="Goltsman E."/>
            <person name="Schmutz J."/>
            <person name="Larimer F."/>
            <person name="Land M."/>
            <person name="Hauser L."/>
            <person name="Mikhailova N."/>
            <person name="Li T."/>
            <person name="Overmann J."/>
            <person name="Bryant D.A."/>
            <person name="Richardson P."/>
        </authorList>
    </citation>
    <scope>NUCLEOTIDE SEQUENCE [LARGE SCALE GENOMIC DNA]</scope>
    <source>
        <strain evidence="1 2">DSM 266</strain>
    </source>
</reference>
<keyword evidence="2" id="KW-1185">Reference proteome</keyword>
<accession>A1BJ40</accession>
<dbReference type="STRING" id="290317.Cpha266_2429"/>
<name>A1BJ40_CHLPD</name>
<proteinExistence type="predicted"/>
<sequence length="444" mass="48168">MADGVGRLQLNRGKVFSFYLMKKILFLSVNYPPMLTAGSARASRFVVKLPELGWAPLVVAPADIAWDEDGKTRAMSESSEFNGIYRTGELVDAAMFGSERSALLLQGLSAHPGTASPFRRITGMLSGVNLVSGWEKRALSVVTEIIQRHDSVDAIYAQGPPEASLVLALELSEKHGVPVLFDLVAPLDRTASQGARPSDLAKIEERVLTSGHTIMVPTRALKEYFLKKYFGKATHDDIWIVQDFCYGQGDVKSGAKHDSVESVSVTILLETVSVKEMKLFMSIFAGFMHHEGSLSGRSGIRFIGGDGEAVAKYARKYMPQTSCLWGPRCNTDEELACIRRSDLFVVVLGQHESSMLVLPDRVVDALCMKKKVVIIGPDGPAAQVAREAGGFSASLHDSSAVVQALNSSFDDRQGMDGKAVLPDRLSASGALRDLSKILAYMLPV</sequence>
<dbReference type="eggNOG" id="COG0438">
    <property type="taxonomic scope" value="Bacteria"/>
</dbReference>
<dbReference type="Proteomes" id="UP000008701">
    <property type="component" value="Chromosome"/>
</dbReference>
<dbReference type="HOGENOM" id="CLU_645109_0_0_10"/>
<protein>
    <submittedName>
        <fullName evidence="1">Uncharacterized protein</fullName>
    </submittedName>
</protein>